<dbReference type="AlphaFoldDB" id="A0A5P0ZJI7"/>
<dbReference type="InterPro" id="IPR001647">
    <property type="entry name" value="HTH_TetR"/>
</dbReference>
<dbReference type="InterPro" id="IPR050624">
    <property type="entry name" value="HTH-type_Tx_Regulator"/>
</dbReference>
<dbReference type="OrthoDB" id="9780824at2"/>
<gene>
    <name evidence="4" type="ORF">FHL02_09535</name>
</gene>
<dbReference type="PRINTS" id="PR00455">
    <property type="entry name" value="HTHTETR"/>
</dbReference>
<dbReference type="GO" id="GO:0003677">
    <property type="term" value="F:DNA binding"/>
    <property type="evidence" value="ECO:0007669"/>
    <property type="project" value="UniProtKB-UniRule"/>
</dbReference>
<organism evidence="4 5">
    <name type="scientific">Companilactobacillus mishanensis</name>
    <dbReference type="NCBI Taxonomy" id="2486008"/>
    <lineage>
        <taxon>Bacteria</taxon>
        <taxon>Bacillati</taxon>
        <taxon>Bacillota</taxon>
        <taxon>Bacilli</taxon>
        <taxon>Lactobacillales</taxon>
        <taxon>Lactobacillaceae</taxon>
        <taxon>Companilactobacillus</taxon>
    </lineage>
</organism>
<evidence type="ECO:0000259" key="3">
    <source>
        <dbReference type="PROSITE" id="PS50977"/>
    </source>
</evidence>
<comment type="caution">
    <text evidence="4">The sequence shown here is derived from an EMBL/GenBank/DDBJ whole genome shotgun (WGS) entry which is preliminary data.</text>
</comment>
<proteinExistence type="predicted"/>
<dbReference type="Pfam" id="PF00440">
    <property type="entry name" value="TetR_N"/>
    <property type="match status" value="1"/>
</dbReference>
<dbReference type="SUPFAM" id="SSF46689">
    <property type="entry name" value="Homeodomain-like"/>
    <property type="match status" value="1"/>
</dbReference>
<name>A0A5P0ZJI7_9LACO</name>
<feature type="DNA-binding region" description="H-T-H motif" evidence="2">
    <location>
        <begin position="41"/>
        <end position="60"/>
    </location>
</feature>
<evidence type="ECO:0000256" key="1">
    <source>
        <dbReference type="ARBA" id="ARBA00023125"/>
    </source>
</evidence>
<protein>
    <submittedName>
        <fullName evidence="4">TetR/AcrR family transcriptional regulator</fullName>
    </submittedName>
</protein>
<dbReference type="PANTHER" id="PTHR43479:SF11">
    <property type="entry name" value="ACREF_ENVCD OPERON REPRESSOR-RELATED"/>
    <property type="match status" value="1"/>
</dbReference>
<dbReference type="Gene3D" id="1.10.357.10">
    <property type="entry name" value="Tetracycline Repressor, domain 2"/>
    <property type="match status" value="1"/>
</dbReference>
<dbReference type="RefSeq" id="WP_153383758.1">
    <property type="nucleotide sequence ID" value="NZ_VDFM01000014.1"/>
</dbReference>
<evidence type="ECO:0000313" key="5">
    <source>
        <dbReference type="Proteomes" id="UP000380386"/>
    </source>
</evidence>
<accession>A0A5P0ZJI7</accession>
<dbReference type="EMBL" id="VDFM01000014">
    <property type="protein sequence ID" value="MQS53260.1"/>
    <property type="molecule type" value="Genomic_DNA"/>
</dbReference>
<sequence>MHDIISIYADSPETDGLTDKQLKIFKSAIELFAKNGYANTSTKEIATNAGVPEGSIFKKFKNKEDLLFSILNPFLRNILPKVVNEFTEETLQTNYDTLTDFVSSILKNRNMFFKENVNALKIFVDEFVYDLKIRDKMIKAIPYQYMKSFNDQVNSFKKRKMIVDWTNSEIFRFIFATLFGYLAEHYFIFESLKWDEDLEMDHTIEFVVKGLQP</sequence>
<dbReference type="InterPro" id="IPR009057">
    <property type="entry name" value="Homeodomain-like_sf"/>
</dbReference>
<keyword evidence="1 2" id="KW-0238">DNA-binding</keyword>
<dbReference type="Proteomes" id="UP000380386">
    <property type="component" value="Unassembled WGS sequence"/>
</dbReference>
<dbReference type="PANTHER" id="PTHR43479">
    <property type="entry name" value="ACREF/ENVCD OPERON REPRESSOR-RELATED"/>
    <property type="match status" value="1"/>
</dbReference>
<feature type="domain" description="HTH tetR-type" evidence="3">
    <location>
        <begin position="18"/>
        <end position="78"/>
    </location>
</feature>
<reference evidence="4 5" key="1">
    <citation type="journal article" date="2019" name="Syst. Appl. Microbiol.">
        <title>Polyphasic characterization of two novel Lactobacillus spp. isolated from blown salami packages: Description of Lactobacillus halodurans sp. nov. and Lactobacillus salsicarnum sp. nov.</title>
        <authorList>
            <person name="Schuster J.A."/>
            <person name="Klingl A."/>
            <person name="Vogel R.F."/>
            <person name="Ehrmann M.A."/>
        </authorList>
    </citation>
    <scope>NUCLEOTIDE SEQUENCE [LARGE SCALE GENOMIC DNA]</scope>
    <source>
        <strain evidence="4 5">TMW 1.2118</strain>
    </source>
</reference>
<dbReference type="PROSITE" id="PS50977">
    <property type="entry name" value="HTH_TETR_2"/>
    <property type="match status" value="1"/>
</dbReference>
<evidence type="ECO:0000313" key="4">
    <source>
        <dbReference type="EMBL" id="MQS53260.1"/>
    </source>
</evidence>
<evidence type="ECO:0000256" key="2">
    <source>
        <dbReference type="PROSITE-ProRule" id="PRU00335"/>
    </source>
</evidence>